<dbReference type="InterPro" id="IPR000962">
    <property type="entry name" value="Znf_DskA_TraR"/>
</dbReference>
<dbReference type="SUPFAM" id="SSF109635">
    <property type="entry name" value="DnaK suppressor protein DksA, alpha-hairpin domain"/>
    <property type="match status" value="1"/>
</dbReference>
<evidence type="ECO:0000256" key="4">
    <source>
        <dbReference type="PROSITE-ProRule" id="PRU00510"/>
    </source>
</evidence>
<evidence type="ECO:0000256" key="2">
    <source>
        <dbReference type="ARBA" id="ARBA00022771"/>
    </source>
</evidence>
<protein>
    <submittedName>
        <fullName evidence="7">Transcriptional regulator, TraR/DksA family</fullName>
    </submittedName>
</protein>
<organism evidence="7 8">
    <name type="scientific">Paenibacillus curdlanolyticus YK9</name>
    <dbReference type="NCBI Taxonomy" id="717606"/>
    <lineage>
        <taxon>Bacteria</taxon>
        <taxon>Bacillati</taxon>
        <taxon>Bacillota</taxon>
        <taxon>Bacilli</taxon>
        <taxon>Bacillales</taxon>
        <taxon>Paenibacillaceae</taxon>
        <taxon>Paenibacillus</taxon>
    </lineage>
</organism>
<keyword evidence="2" id="KW-0863">Zinc-finger</keyword>
<evidence type="ECO:0000313" key="7">
    <source>
        <dbReference type="EMBL" id="EFM12842.1"/>
    </source>
</evidence>
<keyword evidence="8" id="KW-1185">Reference proteome</keyword>
<dbReference type="SUPFAM" id="SSF57716">
    <property type="entry name" value="Glucocorticoid receptor-like (DNA-binding domain)"/>
    <property type="match status" value="1"/>
</dbReference>
<dbReference type="PANTHER" id="PTHR33823">
    <property type="entry name" value="RNA POLYMERASE-BINDING TRANSCRIPTION FACTOR DKSA-RELATED"/>
    <property type="match status" value="1"/>
</dbReference>
<evidence type="ECO:0000256" key="5">
    <source>
        <dbReference type="SAM" id="MobiDB-lite"/>
    </source>
</evidence>
<dbReference type="AlphaFoldDB" id="E0I3H8"/>
<feature type="region of interest" description="Disordered" evidence="5">
    <location>
        <begin position="250"/>
        <end position="274"/>
    </location>
</feature>
<feature type="domain" description="Zinc finger DksA/TraR C4-type" evidence="6">
    <location>
        <begin position="113"/>
        <end position="141"/>
    </location>
</feature>
<dbReference type="EMBL" id="AEDD01000001">
    <property type="protein sequence ID" value="EFM12842.1"/>
    <property type="molecule type" value="Genomic_DNA"/>
</dbReference>
<reference evidence="7 8" key="1">
    <citation type="submission" date="2010-07" db="EMBL/GenBank/DDBJ databases">
        <title>The draft genome of Paenibacillus curdlanolyticus YK9.</title>
        <authorList>
            <consortium name="US DOE Joint Genome Institute (JGI-PGF)"/>
            <person name="Lucas S."/>
            <person name="Copeland A."/>
            <person name="Lapidus A."/>
            <person name="Cheng J.-F."/>
            <person name="Bruce D."/>
            <person name="Goodwin L."/>
            <person name="Pitluck S."/>
            <person name="Land M.L."/>
            <person name="Hauser L."/>
            <person name="Chang Y.-J."/>
            <person name="Jeffries C."/>
            <person name="Anderson I.J."/>
            <person name="Johnson E."/>
            <person name="Loganathan U."/>
            <person name="Mulhopadhyay B."/>
            <person name="Kyrpides N."/>
            <person name="Woyke T.J."/>
        </authorList>
    </citation>
    <scope>NUCLEOTIDE SEQUENCE [LARGE SCALE GENOMIC DNA]</scope>
    <source>
        <strain evidence="7 8">YK9</strain>
    </source>
</reference>
<dbReference type="PROSITE" id="PS51128">
    <property type="entry name" value="ZF_DKSA_2"/>
    <property type="match status" value="1"/>
</dbReference>
<name>E0I3H8_9BACL</name>
<dbReference type="Proteomes" id="UP000005387">
    <property type="component" value="Unassembled WGS sequence"/>
</dbReference>
<sequence length="274" mass="30921">MQLLKQPSSVQPIGIADKRMVLNLTPLTPQQVSHYRKTLIDMKQGIEQAQQENEHNGLAFSLKDETGELSPIDNHPGDMGTEMFERSKDMALHEQQDLHLERIDTALKAIDEGKYGVCQACGQPIPTDRLDALPESTYCIDHAPRQHLTNQRPVEEDFLKPAFGRSNRDDDEGYNGFDGEDAWQIVEHWGNSNSPAMSDNRDVDSYNEMFSEADENDGFVEPLESFLATDITGRVVSVVRNRQYHEYLSHGEGDHELETQSALDDDDGNSQSLF</sequence>
<dbReference type="GO" id="GO:0008270">
    <property type="term" value="F:zinc ion binding"/>
    <property type="evidence" value="ECO:0007669"/>
    <property type="project" value="UniProtKB-KW"/>
</dbReference>
<evidence type="ECO:0000259" key="6">
    <source>
        <dbReference type="Pfam" id="PF01258"/>
    </source>
</evidence>
<proteinExistence type="predicted"/>
<feature type="zinc finger region" description="dksA C4-type" evidence="4">
    <location>
        <begin position="118"/>
        <end position="142"/>
    </location>
</feature>
<dbReference type="eggNOG" id="COG1734">
    <property type="taxonomic scope" value="Bacteria"/>
</dbReference>
<dbReference type="InterPro" id="IPR037187">
    <property type="entry name" value="DnaK_N"/>
</dbReference>
<evidence type="ECO:0000313" key="8">
    <source>
        <dbReference type="Proteomes" id="UP000005387"/>
    </source>
</evidence>
<dbReference type="PANTHER" id="PTHR33823:SF4">
    <property type="entry name" value="GENERAL STRESS PROTEIN 16O"/>
    <property type="match status" value="1"/>
</dbReference>
<dbReference type="Gene3D" id="1.20.120.910">
    <property type="entry name" value="DksA, coiled-coil domain"/>
    <property type="match status" value="1"/>
</dbReference>
<dbReference type="STRING" id="717606.PaecuDRAFT_0353"/>
<gene>
    <name evidence="7" type="ORF">PaecuDRAFT_0353</name>
</gene>
<dbReference type="InterPro" id="IPR014240">
    <property type="entry name" value="YteA"/>
</dbReference>
<keyword evidence="3" id="KW-0862">Zinc</keyword>
<dbReference type="Pfam" id="PF01258">
    <property type="entry name" value="zf-dskA_traR"/>
    <property type="match status" value="1"/>
</dbReference>
<dbReference type="NCBIfam" id="TIGR02890">
    <property type="entry name" value="bacill_yteA"/>
    <property type="match status" value="1"/>
</dbReference>
<keyword evidence="1" id="KW-0479">Metal-binding</keyword>
<evidence type="ECO:0000256" key="3">
    <source>
        <dbReference type="ARBA" id="ARBA00022833"/>
    </source>
</evidence>
<evidence type="ECO:0000256" key="1">
    <source>
        <dbReference type="ARBA" id="ARBA00022723"/>
    </source>
</evidence>
<accession>E0I3H8</accession>